<reference evidence="1 2" key="1">
    <citation type="submission" date="2016-07" db="EMBL/GenBank/DDBJ databases">
        <title>Pervasive Adenine N6-methylation of Active Genes in Fungi.</title>
        <authorList>
            <consortium name="DOE Joint Genome Institute"/>
            <person name="Mondo S.J."/>
            <person name="Dannebaum R.O."/>
            <person name="Kuo R.C."/>
            <person name="Labutti K."/>
            <person name="Haridas S."/>
            <person name="Kuo A."/>
            <person name="Salamov A."/>
            <person name="Ahrendt S.R."/>
            <person name="Lipzen A."/>
            <person name="Sullivan W."/>
            <person name="Andreopoulos W.B."/>
            <person name="Clum A."/>
            <person name="Lindquist E."/>
            <person name="Daum C."/>
            <person name="Ramamoorthy G.K."/>
            <person name="Gryganskyi A."/>
            <person name="Culley D."/>
            <person name="Magnuson J.K."/>
            <person name="James T.Y."/>
            <person name="O'Malley M.A."/>
            <person name="Stajich J.E."/>
            <person name="Spatafora J.W."/>
            <person name="Visel A."/>
            <person name="Grigoriev I.V."/>
        </authorList>
    </citation>
    <scope>NUCLEOTIDE SEQUENCE [LARGE SCALE GENOMIC DNA]</scope>
    <source>
        <strain evidence="1 2">CBS 129021</strain>
    </source>
</reference>
<proteinExistence type="predicted"/>
<gene>
    <name evidence="1" type="ORF">BCR38DRAFT_436855</name>
</gene>
<dbReference type="AlphaFoldDB" id="A0A1Y2DVY6"/>
<dbReference type="Proteomes" id="UP000193689">
    <property type="component" value="Unassembled WGS sequence"/>
</dbReference>
<dbReference type="GeneID" id="63776700"/>
<dbReference type="InParanoid" id="A0A1Y2DVY6"/>
<accession>A0A1Y2DVY6</accession>
<sequence length="80" mass="8768">MSAAQHELTRAKLLVSIQRLVVLCVHAMRSIQSQRECIQGSARSSTKKCTQRCAQGNYYLSAIVHDSSAQMITSPTATIC</sequence>
<name>A0A1Y2DVY6_9PEZI</name>
<dbReference type="EMBL" id="MCFJ01000008">
    <property type="protein sequence ID" value="ORY63441.1"/>
    <property type="molecule type" value="Genomic_DNA"/>
</dbReference>
<dbReference type="RefSeq" id="XP_040715098.1">
    <property type="nucleotide sequence ID" value="XM_040860488.1"/>
</dbReference>
<evidence type="ECO:0000313" key="2">
    <source>
        <dbReference type="Proteomes" id="UP000193689"/>
    </source>
</evidence>
<organism evidence="1 2">
    <name type="scientific">Pseudomassariella vexata</name>
    <dbReference type="NCBI Taxonomy" id="1141098"/>
    <lineage>
        <taxon>Eukaryota</taxon>
        <taxon>Fungi</taxon>
        <taxon>Dikarya</taxon>
        <taxon>Ascomycota</taxon>
        <taxon>Pezizomycotina</taxon>
        <taxon>Sordariomycetes</taxon>
        <taxon>Xylariomycetidae</taxon>
        <taxon>Amphisphaeriales</taxon>
        <taxon>Pseudomassariaceae</taxon>
        <taxon>Pseudomassariella</taxon>
    </lineage>
</organism>
<evidence type="ECO:0000313" key="1">
    <source>
        <dbReference type="EMBL" id="ORY63441.1"/>
    </source>
</evidence>
<keyword evidence="2" id="KW-1185">Reference proteome</keyword>
<protein>
    <submittedName>
        <fullName evidence="1">Uncharacterized protein</fullName>
    </submittedName>
</protein>
<comment type="caution">
    <text evidence="1">The sequence shown here is derived from an EMBL/GenBank/DDBJ whole genome shotgun (WGS) entry which is preliminary data.</text>
</comment>